<evidence type="ECO:0000313" key="1">
    <source>
        <dbReference type="EMBL" id="TWH93219.1"/>
    </source>
</evidence>
<comment type="caution">
    <text evidence="1">The sequence shown here is derived from an EMBL/GenBank/DDBJ whole genome shotgun (WGS) entry which is preliminary data.</text>
</comment>
<sequence>MRVQAMSSALRATFTLREARALQRLVQAGAAALNHLAPDQSDEIIAMLDIGIHDVATKQADARARKKVKEQRPVFPPMINIDIDGYAISAELGDWVDISTDPDYSVWGAVTPEREAGQHEIRRNAWRVHVLNPDRYGPLHLAYGCTAADSRDEVEELATKLVDGIRRERRAA</sequence>
<proteinExistence type="predicted"/>
<accession>A0A562KCR4</accession>
<protein>
    <submittedName>
        <fullName evidence="1">Uncharacterized protein</fullName>
    </submittedName>
</protein>
<name>A0A562KCR4_SPHWJ</name>
<reference evidence="1 2" key="1">
    <citation type="journal article" date="2015" name="Stand. Genomic Sci.">
        <title>Genomic Encyclopedia of Bacterial and Archaeal Type Strains, Phase III: the genomes of soil and plant-associated and newly described type strains.</title>
        <authorList>
            <person name="Whitman W.B."/>
            <person name="Woyke T."/>
            <person name="Klenk H.P."/>
            <person name="Zhou Y."/>
            <person name="Lilburn T.G."/>
            <person name="Beck B.J."/>
            <person name="De Vos P."/>
            <person name="Vandamme P."/>
            <person name="Eisen J.A."/>
            <person name="Garrity G."/>
            <person name="Hugenholtz P."/>
            <person name="Kyrpides N.C."/>
        </authorList>
    </citation>
    <scope>NUCLEOTIDE SEQUENCE [LARGE SCALE GENOMIC DNA]</scope>
    <source>
        <strain evidence="1 2">CGMCC 1.7748</strain>
    </source>
</reference>
<gene>
    <name evidence="1" type="ORF">IQ35_02126</name>
</gene>
<dbReference type="AlphaFoldDB" id="A0A562KCR4"/>
<dbReference type="Proteomes" id="UP000316624">
    <property type="component" value="Unassembled WGS sequence"/>
</dbReference>
<evidence type="ECO:0000313" key="2">
    <source>
        <dbReference type="Proteomes" id="UP000316624"/>
    </source>
</evidence>
<dbReference type="EMBL" id="VLKK01000007">
    <property type="protein sequence ID" value="TWH93219.1"/>
    <property type="molecule type" value="Genomic_DNA"/>
</dbReference>
<organism evidence="1 2">
    <name type="scientific">Sphingobium wenxiniae (strain DSM 21828 / CGMCC 1.7748 / JZ-1)</name>
    <dbReference type="NCBI Taxonomy" id="595605"/>
    <lineage>
        <taxon>Bacteria</taxon>
        <taxon>Pseudomonadati</taxon>
        <taxon>Pseudomonadota</taxon>
        <taxon>Alphaproteobacteria</taxon>
        <taxon>Sphingomonadales</taxon>
        <taxon>Sphingomonadaceae</taxon>
        <taxon>Sphingobium</taxon>
    </lineage>
</organism>
<keyword evidence="2" id="KW-1185">Reference proteome</keyword>